<gene>
    <name evidence="2" type="ORF">Syun_024580</name>
</gene>
<name>A0AAP0I4N5_9MAGN</name>
<accession>A0AAP0I4N5</accession>
<sequence>MATMAAKAEQNPLLKTQTRLLVSHAALRALGIAAALIAIGLMSTGKQAVELLGSNLSPNIATLQYSGCGGFSADGELSSGLRWGTWVVMVTVTLGGCLFAALSGGFATD</sequence>
<proteinExistence type="predicted"/>
<reference evidence="2 3" key="1">
    <citation type="submission" date="2024-01" db="EMBL/GenBank/DDBJ databases">
        <title>Genome assemblies of Stephania.</title>
        <authorList>
            <person name="Yang L."/>
        </authorList>
    </citation>
    <scope>NUCLEOTIDE SEQUENCE [LARGE SCALE GENOMIC DNA]</scope>
    <source>
        <strain evidence="2">YNDBR</strain>
        <tissue evidence="2">Leaf</tissue>
    </source>
</reference>
<protein>
    <submittedName>
        <fullName evidence="2">Uncharacterized protein</fullName>
    </submittedName>
</protein>
<comment type="caution">
    <text evidence="2">The sequence shown here is derived from an EMBL/GenBank/DDBJ whole genome shotgun (WGS) entry which is preliminary data.</text>
</comment>
<evidence type="ECO:0000313" key="3">
    <source>
        <dbReference type="Proteomes" id="UP001420932"/>
    </source>
</evidence>
<evidence type="ECO:0000256" key="1">
    <source>
        <dbReference type="SAM" id="Phobius"/>
    </source>
</evidence>
<dbReference type="EMBL" id="JBBNAF010000010">
    <property type="protein sequence ID" value="KAK9108569.1"/>
    <property type="molecule type" value="Genomic_DNA"/>
</dbReference>
<keyword evidence="1" id="KW-1133">Transmembrane helix</keyword>
<organism evidence="2 3">
    <name type="scientific">Stephania yunnanensis</name>
    <dbReference type="NCBI Taxonomy" id="152371"/>
    <lineage>
        <taxon>Eukaryota</taxon>
        <taxon>Viridiplantae</taxon>
        <taxon>Streptophyta</taxon>
        <taxon>Embryophyta</taxon>
        <taxon>Tracheophyta</taxon>
        <taxon>Spermatophyta</taxon>
        <taxon>Magnoliopsida</taxon>
        <taxon>Ranunculales</taxon>
        <taxon>Menispermaceae</taxon>
        <taxon>Menispermoideae</taxon>
        <taxon>Cissampelideae</taxon>
        <taxon>Stephania</taxon>
    </lineage>
</organism>
<evidence type="ECO:0000313" key="2">
    <source>
        <dbReference type="EMBL" id="KAK9108569.1"/>
    </source>
</evidence>
<feature type="transmembrane region" description="Helical" evidence="1">
    <location>
        <begin position="83"/>
        <end position="107"/>
    </location>
</feature>
<keyword evidence="1" id="KW-0812">Transmembrane</keyword>
<dbReference type="AlphaFoldDB" id="A0AAP0I4N5"/>
<feature type="transmembrane region" description="Helical" evidence="1">
    <location>
        <begin position="21"/>
        <end position="42"/>
    </location>
</feature>
<keyword evidence="1" id="KW-0472">Membrane</keyword>
<keyword evidence="3" id="KW-1185">Reference proteome</keyword>
<dbReference type="Proteomes" id="UP001420932">
    <property type="component" value="Unassembled WGS sequence"/>
</dbReference>